<dbReference type="InterPro" id="IPR011991">
    <property type="entry name" value="ArsR-like_HTH"/>
</dbReference>
<evidence type="ECO:0000256" key="3">
    <source>
        <dbReference type="ARBA" id="ARBA00023163"/>
    </source>
</evidence>
<dbReference type="PANTHER" id="PTHR30154">
    <property type="entry name" value="LEUCINE-RESPONSIVE REGULATORY PROTEIN"/>
    <property type="match status" value="1"/>
</dbReference>
<dbReference type="Gene3D" id="1.10.10.10">
    <property type="entry name" value="Winged helix-like DNA-binding domain superfamily/Winged helix DNA-binding domain"/>
    <property type="match status" value="1"/>
</dbReference>
<keyword evidence="6" id="KW-1185">Reference proteome</keyword>
<dbReference type="InterPro" id="IPR011008">
    <property type="entry name" value="Dimeric_a/b-barrel"/>
</dbReference>
<dbReference type="GO" id="GO:0005829">
    <property type="term" value="C:cytosol"/>
    <property type="evidence" value="ECO:0007669"/>
    <property type="project" value="TreeGrafter"/>
</dbReference>
<dbReference type="Proteomes" id="UP000468650">
    <property type="component" value="Unassembled WGS sequence"/>
</dbReference>
<dbReference type="InterPro" id="IPR019887">
    <property type="entry name" value="Tscrpt_reg_AsnC/Lrp_C"/>
</dbReference>
<dbReference type="RefSeq" id="WP_151667757.1">
    <property type="nucleotide sequence ID" value="NZ_WBVO01000008.1"/>
</dbReference>
<evidence type="ECO:0000256" key="2">
    <source>
        <dbReference type="ARBA" id="ARBA00023125"/>
    </source>
</evidence>
<dbReference type="EMBL" id="WBVO01000008">
    <property type="protein sequence ID" value="KAB2808662.1"/>
    <property type="molecule type" value="Genomic_DNA"/>
</dbReference>
<dbReference type="PANTHER" id="PTHR30154:SF34">
    <property type="entry name" value="TRANSCRIPTIONAL REGULATOR AZLB"/>
    <property type="match status" value="1"/>
</dbReference>
<dbReference type="InterPro" id="IPR019888">
    <property type="entry name" value="Tscrpt_reg_AsnC-like"/>
</dbReference>
<dbReference type="InterPro" id="IPR036390">
    <property type="entry name" value="WH_DNA-bd_sf"/>
</dbReference>
<dbReference type="SUPFAM" id="SSF54909">
    <property type="entry name" value="Dimeric alpha+beta barrel"/>
    <property type="match status" value="1"/>
</dbReference>
<dbReference type="InterPro" id="IPR036388">
    <property type="entry name" value="WH-like_DNA-bd_sf"/>
</dbReference>
<reference evidence="5 6" key="1">
    <citation type="submission" date="2019-09" db="EMBL/GenBank/DDBJ databases">
        <title>Genomes of family Cryomorphaceae.</title>
        <authorList>
            <person name="Bowman J.P."/>
        </authorList>
    </citation>
    <scope>NUCLEOTIDE SEQUENCE [LARGE SCALE GENOMIC DNA]</scope>
    <source>
        <strain evidence="5 6">LMG 25704</strain>
    </source>
</reference>
<dbReference type="SMART" id="SM00344">
    <property type="entry name" value="HTH_ASNC"/>
    <property type="match status" value="1"/>
</dbReference>
<evidence type="ECO:0000313" key="5">
    <source>
        <dbReference type="EMBL" id="KAB2808662.1"/>
    </source>
</evidence>
<evidence type="ECO:0000256" key="1">
    <source>
        <dbReference type="ARBA" id="ARBA00023015"/>
    </source>
</evidence>
<keyword evidence="3" id="KW-0804">Transcription</keyword>
<dbReference type="Pfam" id="PF13412">
    <property type="entry name" value="HTH_24"/>
    <property type="match status" value="1"/>
</dbReference>
<evidence type="ECO:0000313" key="6">
    <source>
        <dbReference type="Proteomes" id="UP000468650"/>
    </source>
</evidence>
<dbReference type="InterPro" id="IPR000485">
    <property type="entry name" value="AsnC-type_HTH_dom"/>
</dbReference>
<dbReference type="GO" id="GO:0006355">
    <property type="term" value="P:regulation of DNA-templated transcription"/>
    <property type="evidence" value="ECO:0007669"/>
    <property type="project" value="UniProtKB-ARBA"/>
</dbReference>
<comment type="caution">
    <text evidence="5">The sequence shown here is derived from an EMBL/GenBank/DDBJ whole genome shotgun (WGS) entry which is preliminary data.</text>
</comment>
<dbReference type="PROSITE" id="PS50956">
    <property type="entry name" value="HTH_ASNC_2"/>
    <property type="match status" value="1"/>
</dbReference>
<evidence type="ECO:0000259" key="4">
    <source>
        <dbReference type="PROSITE" id="PS50956"/>
    </source>
</evidence>
<dbReference type="Pfam" id="PF01037">
    <property type="entry name" value="AsnC_trans_reg"/>
    <property type="match status" value="1"/>
</dbReference>
<keyword evidence="2" id="KW-0238">DNA-binding</keyword>
<organism evidence="5 6">
    <name type="scientific">Phaeocystidibacter luteus</name>
    <dbReference type="NCBI Taxonomy" id="911197"/>
    <lineage>
        <taxon>Bacteria</taxon>
        <taxon>Pseudomonadati</taxon>
        <taxon>Bacteroidota</taxon>
        <taxon>Flavobacteriia</taxon>
        <taxon>Flavobacteriales</taxon>
        <taxon>Phaeocystidibacteraceae</taxon>
        <taxon>Phaeocystidibacter</taxon>
    </lineage>
</organism>
<dbReference type="OrthoDB" id="9800326at2"/>
<keyword evidence="1" id="KW-0805">Transcription regulation</keyword>
<dbReference type="CDD" id="cd00090">
    <property type="entry name" value="HTH_ARSR"/>
    <property type="match status" value="1"/>
</dbReference>
<proteinExistence type="predicted"/>
<name>A0A6N6RHB5_9FLAO</name>
<dbReference type="PRINTS" id="PR00033">
    <property type="entry name" value="HTHASNC"/>
</dbReference>
<accession>A0A6N6RHB5</accession>
<protein>
    <submittedName>
        <fullName evidence="5">Lrp/AsnC family transcriptional regulator</fullName>
    </submittedName>
</protein>
<dbReference type="AlphaFoldDB" id="A0A6N6RHB5"/>
<feature type="domain" description="HTH asnC-type" evidence="4">
    <location>
        <begin position="1"/>
        <end position="62"/>
    </location>
</feature>
<dbReference type="Gene3D" id="3.30.70.920">
    <property type="match status" value="1"/>
</dbReference>
<dbReference type="SUPFAM" id="SSF46785">
    <property type="entry name" value="Winged helix' DNA-binding domain"/>
    <property type="match status" value="1"/>
</dbReference>
<dbReference type="GO" id="GO:0043200">
    <property type="term" value="P:response to amino acid"/>
    <property type="evidence" value="ECO:0007669"/>
    <property type="project" value="TreeGrafter"/>
</dbReference>
<dbReference type="GO" id="GO:0043565">
    <property type="term" value="F:sequence-specific DNA binding"/>
    <property type="evidence" value="ECO:0007669"/>
    <property type="project" value="InterPro"/>
</dbReference>
<sequence length="146" mass="16416">MDALDRKIVELLRDDGKLTIAQLAEAVNRSTTPVHERVKKLERDGVIIGYSARVDPTKLGLGLTAFCEVSLQTHEFDMLRAFEAEIDKLSEIVECHHIAGSFDYLLKIQTKDIAAYQEFLSQELSAVPHIGRIQSAFAMKKVKGRF</sequence>
<gene>
    <name evidence="5" type="ORF">F8C67_10270</name>
</gene>